<dbReference type="EMBL" id="JAWPEI010000004">
    <property type="protein sequence ID" value="KAK4729788.1"/>
    <property type="molecule type" value="Genomic_DNA"/>
</dbReference>
<comment type="caution">
    <text evidence="1">The sequence shown here is derived from an EMBL/GenBank/DDBJ whole genome shotgun (WGS) entry which is preliminary data.</text>
</comment>
<sequence>MDVSSNYNMLLGRPWVHMARSVPSTLHQCVKFEWGRIEVTILGELSHPIIYLNSIQVTDELDGATFHTLEMMQVVRVNEES</sequence>
<proteinExistence type="predicted"/>
<dbReference type="PANTHER" id="PTHR33240">
    <property type="entry name" value="OS08G0508500 PROTEIN"/>
    <property type="match status" value="1"/>
</dbReference>
<gene>
    <name evidence="1" type="ORF">R3W88_022776</name>
</gene>
<dbReference type="AlphaFoldDB" id="A0AAV9LVU5"/>
<evidence type="ECO:0000313" key="2">
    <source>
        <dbReference type="Proteomes" id="UP001311915"/>
    </source>
</evidence>
<protein>
    <submittedName>
        <fullName evidence="1">Uncharacterized protein</fullName>
    </submittedName>
</protein>
<organism evidence="1 2">
    <name type="scientific">Solanum pinnatisectum</name>
    <name type="common">tansyleaf nightshade</name>
    <dbReference type="NCBI Taxonomy" id="50273"/>
    <lineage>
        <taxon>Eukaryota</taxon>
        <taxon>Viridiplantae</taxon>
        <taxon>Streptophyta</taxon>
        <taxon>Embryophyta</taxon>
        <taxon>Tracheophyta</taxon>
        <taxon>Spermatophyta</taxon>
        <taxon>Magnoliopsida</taxon>
        <taxon>eudicotyledons</taxon>
        <taxon>Gunneridae</taxon>
        <taxon>Pentapetalae</taxon>
        <taxon>asterids</taxon>
        <taxon>lamiids</taxon>
        <taxon>Solanales</taxon>
        <taxon>Solanaceae</taxon>
        <taxon>Solanoideae</taxon>
        <taxon>Solaneae</taxon>
        <taxon>Solanum</taxon>
    </lineage>
</organism>
<accession>A0AAV9LVU5</accession>
<evidence type="ECO:0000313" key="1">
    <source>
        <dbReference type="EMBL" id="KAK4729788.1"/>
    </source>
</evidence>
<dbReference type="PANTHER" id="PTHR33240:SF15">
    <property type="entry name" value="GAG-PRO-LIKE PROTEIN"/>
    <property type="match status" value="1"/>
</dbReference>
<reference evidence="1 2" key="1">
    <citation type="submission" date="2023-10" db="EMBL/GenBank/DDBJ databases">
        <title>Genome-Wide Identification Analysis in wild type Solanum Pinnatisectum Reveals Some Genes Defensing Phytophthora Infestans.</title>
        <authorList>
            <person name="Sun C."/>
        </authorList>
    </citation>
    <scope>NUCLEOTIDE SEQUENCE [LARGE SCALE GENOMIC DNA]</scope>
    <source>
        <strain evidence="1">LQN</strain>
        <tissue evidence="1">Leaf</tissue>
    </source>
</reference>
<keyword evidence="2" id="KW-1185">Reference proteome</keyword>
<dbReference type="Proteomes" id="UP001311915">
    <property type="component" value="Unassembled WGS sequence"/>
</dbReference>
<name>A0AAV9LVU5_9SOLN</name>